<protein>
    <submittedName>
        <fullName evidence="2">Pimeloyl-ACP methyl ester carboxylesterase</fullName>
    </submittedName>
</protein>
<dbReference type="InterPro" id="IPR050266">
    <property type="entry name" value="AB_hydrolase_sf"/>
</dbReference>
<keyword evidence="3" id="KW-1185">Reference proteome</keyword>
<dbReference type="PANTHER" id="PTHR43798:SF5">
    <property type="entry name" value="MONOACYLGLYCEROL LIPASE ABHD6"/>
    <property type="match status" value="1"/>
</dbReference>
<dbReference type="GO" id="GO:0047372">
    <property type="term" value="F:monoacylglycerol lipase activity"/>
    <property type="evidence" value="ECO:0007669"/>
    <property type="project" value="TreeGrafter"/>
</dbReference>
<proteinExistence type="predicted"/>
<dbReference type="InterPro" id="IPR000073">
    <property type="entry name" value="AB_hydrolase_1"/>
</dbReference>
<dbReference type="STRING" id="477680.SAMN05421788_101941"/>
<feature type="domain" description="AB hydrolase-1" evidence="1">
    <location>
        <begin position="41"/>
        <end position="265"/>
    </location>
</feature>
<dbReference type="RefSeq" id="WP_076376127.1">
    <property type="nucleotide sequence ID" value="NZ_AP017422.1"/>
</dbReference>
<accession>A0A173MPV9</accession>
<name>A0A173MPV9_9BACT</name>
<dbReference type="OrthoDB" id="9773293at2"/>
<dbReference type="GO" id="GO:0016020">
    <property type="term" value="C:membrane"/>
    <property type="evidence" value="ECO:0007669"/>
    <property type="project" value="TreeGrafter"/>
</dbReference>
<dbReference type="KEGG" id="fln:FLA_5556"/>
<dbReference type="PRINTS" id="PR00111">
    <property type="entry name" value="ABHYDROLASE"/>
</dbReference>
<evidence type="ECO:0000313" key="3">
    <source>
        <dbReference type="Proteomes" id="UP000186917"/>
    </source>
</evidence>
<dbReference type="InterPro" id="IPR029058">
    <property type="entry name" value="AB_hydrolase_fold"/>
</dbReference>
<dbReference type="AlphaFoldDB" id="A0A173MPV9"/>
<organism evidence="2 3">
    <name type="scientific">Filimonas lacunae</name>
    <dbReference type="NCBI Taxonomy" id="477680"/>
    <lineage>
        <taxon>Bacteria</taxon>
        <taxon>Pseudomonadati</taxon>
        <taxon>Bacteroidota</taxon>
        <taxon>Chitinophagia</taxon>
        <taxon>Chitinophagales</taxon>
        <taxon>Chitinophagaceae</taxon>
        <taxon>Filimonas</taxon>
    </lineage>
</organism>
<dbReference type="Proteomes" id="UP000186917">
    <property type="component" value="Unassembled WGS sequence"/>
</dbReference>
<dbReference type="Pfam" id="PF00561">
    <property type="entry name" value="Abhydrolase_1"/>
    <property type="match status" value="1"/>
</dbReference>
<dbReference type="SUPFAM" id="SSF53474">
    <property type="entry name" value="alpha/beta-Hydrolases"/>
    <property type="match status" value="1"/>
</dbReference>
<gene>
    <name evidence="2" type="ORF">SAMN05421788_101941</name>
</gene>
<dbReference type="Gene3D" id="3.40.50.1820">
    <property type="entry name" value="alpha/beta hydrolase"/>
    <property type="match status" value="1"/>
</dbReference>
<dbReference type="GO" id="GO:0046464">
    <property type="term" value="P:acylglycerol catabolic process"/>
    <property type="evidence" value="ECO:0007669"/>
    <property type="project" value="TreeGrafter"/>
</dbReference>
<evidence type="ECO:0000313" key="2">
    <source>
        <dbReference type="EMBL" id="SIS74399.1"/>
    </source>
</evidence>
<evidence type="ECO:0000259" key="1">
    <source>
        <dbReference type="Pfam" id="PF00561"/>
    </source>
</evidence>
<sequence>MEISALTAETQFAPINGNQIAYRVLGQGPYLLMYNRFRGVLDTWDPLFIDTLAGSNTVVLFDYPGIGDSAGMLPEDMTVVANTGVSLMSHLGVNTFSVAGWSYGGLAAQAALFLHPQQIIKAVLIGTNPVGQNEIPLDTTFLEYAFKPVNTLEDEYVLFFEPAQGKSLAAANASHERIAQRLVRGKIPVGMETYQYYSKGAAMMREDKAGFRAQYASLQAPVLVISGDHDISFPVENWFSLLRTAPSIQHIIVHGSGHGPQHQEPELIAGYMNLFLNRPA</sequence>
<dbReference type="EMBL" id="FTOR01000001">
    <property type="protein sequence ID" value="SIS74399.1"/>
    <property type="molecule type" value="Genomic_DNA"/>
</dbReference>
<reference evidence="3" key="1">
    <citation type="submission" date="2017-01" db="EMBL/GenBank/DDBJ databases">
        <authorList>
            <person name="Varghese N."/>
            <person name="Submissions S."/>
        </authorList>
    </citation>
    <scope>NUCLEOTIDE SEQUENCE [LARGE SCALE GENOMIC DNA]</scope>
    <source>
        <strain evidence="3">DSM 21054</strain>
    </source>
</reference>
<dbReference type="PANTHER" id="PTHR43798">
    <property type="entry name" value="MONOACYLGLYCEROL LIPASE"/>
    <property type="match status" value="1"/>
</dbReference>